<dbReference type="EMBL" id="SRPO01000592">
    <property type="protein sequence ID" value="KAG5931325.1"/>
    <property type="molecule type" value="Genomic_DNA"/>
</dbReference>
<sequence length="130" mass="14105">MAAHTSPRLEPDPDGHVQSSCTCTPATFSDNSSPSVPKTDLQRDPVMALSKVTSARSARSLVSEVRDGVLNQRDLERGGGHGGHEKNGLTREDNTSWNPDLVEWDGPDDPQRPTSWAVRRKWAAVLCGTS</sequence>
<evidence type="ECO:0000313" key="3">
    <source>
        <dbReference type="Proteomes" id="UP000706124"/>
    </source>
</evidence>
<feature type="compositionally biased region" description="Polar residues" evidence="1">
    <location>
        <begin position="17"/>
        <end position="36"/>
    </location>
</feature>
<accession>A0A9P7M6Y8</accession>
<dbReference type="OrthoDB" id="4426556at2759"/>
<feature type="compositionally biased region" description="Basic and acidic residues" evidence="1">
    <location>
        <begin position="73"/>
        <end position="94"/>
    </location>
</feature>
<dbReference type="Proteomes" id="UP000706124">
    <property type="component" value="Unassembled WGS sequence"/>
</dbReference>
<protein>
    <submittedName>
        <fullName evidence="2">Uncharacterized protein</fullName>
    </submittedName>
</protein>
<dbReference type="AlphaFoldDB" id="A0A9P7M6Y8"/>
<comment type="caution">
    <text evidence="2">The sequence shown here is derived from an EMBL/GenBank/DDBJ whole genome shotgun (WGS) entry which is preliminary data.</text>
</comment>
<proteinExistence type="predicted"/>
<keyword evidence="3" id="KW-1185">Reference proteome</keyword>
<reference evidence="2 3" key="1">
    <citation type="journal article" date="2020" name="bioRxiv">
        <title>Whole genome comparisons of ergot fungi reveals the divergence and evolution of species within the genus Claviceps are the result of varying mechanisms driving genome evolution and host range expansion.</title>
        <authorList>
            <person name="Wyka S.A."/>
            <person name="Mondo S.J."/>
            <person name="Liu M."/>
            <person name="Dettman J."/>
            <person name="Nalam V."/>
            <person name="Broders K.D."/>
        </authorList>
    </citation>
    <scope>NUCLEOTIDE SEQUENCE [LARGE SCALE GENOMIC DNA]</scope>
    <source>
        <strain evidence="2 3">CCC 1485</strain>
    </source>
</reference>
<feature type="region of interest" description="Disordered" evidence="1">
    <location>
        <begin position="1"/>
        <end position="116"/>
    </location>
</feature>
<gene>
    <name evidence="2" type="ORF">E4U60_006204</name>
</gene>
<evidence type="ECO:0000256" key="1">
    <source>
        <dbReference type="SAM" id="MobiDB-lite"/>
    </source>
</evidence>
<name>A0A9P7M6Y8_9HYPO</name>
<organism evidence="2 3">
    <name type="scientific">Claviceps pazoutovae</name>
    <dbReference type="NCBI Taxonomy" id="1649127"/>
    <lineage>
        <taxon>Eukaryota</taxon>
        <taxon>Fungi</taxon>
        <taxon>Dikarya</taxon>
        <taxon>Ascomycota</taxon>
        <taxon>Pezizomycotina</taxon>
        <taxon>Sordariomycetes</taxon>
        <taxon>Hypocreomycetidae</taxon>
        <taxon>Hypocreales</taxon>
        <taxon>Clavicipitaceae</taxon>
        <taxon>Claviceps</taxon>
    </lineage>
</organism>
<evidence type="ECO:0000313" key="2">
    <source>
        <dbReference type="EMBL" id="KAG5931325.1"/>
    </source>
</evidence>